<evidence type="ECO:0000259" key="3">
    <source>
        <dbReference type="Pfam" id="PF03372"/>
    </source>
</evidence>
<dbReference type="OMA" id="IDYIWAP"/>
<dbReference type="InParanoid" id="A3LYN4"/>
<accession>A3LYN4</accession>
<keyword evidence="2" id="KW-0812">Transmembrane</keyword>
<dbReference type="PANTHER" id="PTHR12121">
    <property type="entry name" value="CARBON CATABOLITE REPRESSOR PROTEIN 4"/>
    <property type="match status" value="1"/>
</dbReference>
<proteinExistence type="predicted"/>
<evidence type="ECO:0000313" key="4">
    <source>
        <dbReference type="EMBL" id="ABN68202.2"/>
    </source>
</evidence>
<dbReference type="AlphaFoldDB" id="A3LYN4"/>
<evidence type="ECO:0000256" key="2">
    <source>
        <dbReference type="SAM" id="Phobius"/>
    </source>
</evidence>
<dbReference type="STRING" id="322104.A3LYN4"/>
<dbReference type="GeneID" id="4840457"/>
<name>A3LYN4_PICST</name>
<dbReference type="CDD" id="cd09083">
    <property type="entry name" value="EEP-1"/>
    <property type="match status" value="1"/>
</dbReference>
<organism evidence="4 5">
    <name type="scientific">Scheffersomyces stipitis (strain ATCC 58785 / CBS 6054 / NBRC 10063 / NRRL Y-11545)</name>
    <name type="common">Yeast</name>
    <name type="synonym">Pichia stipitis</name>
    <dbReference type="NCBI Taxonomy" id="322104"/>
    <lineage>
        <taxon>Eukaryota</taxon>
        <taxon>Fungi</taxon>
        <taxon>Dikarya</taxon>
        <taxon>Ascomycota</taxon>
        <taxon>Saccharomycotina</taxon>
        <taxon>Pichiomycetes</taxon>
        <taxon>Debaryomycetaceae</taxon>
        <taxon>Scheffersomyces</taxon>
    </lineage>
</organism>
<dbReference type="Proteomes" id="UP000002258">
    <property type="component" value="Chromosome 7"/>
</dbReference>
<dbReference type="Gene3D" id="3.60.10.10">
    <property type="entry name" value="Endonuclease/exonuclease/phosphatase"/>
    <property type="match status" value="1"/>
</dbReference>
<feature type="domain" description="Endonuclease/exonuclease/phosphatase" evidence="3">
    <location>
        <begin position="115"/>
        <end position="314"/>
    </location>
</feature>
<dbReference type="SUPFAM" id="SSF56219">
    <property type="entry name" value="DNase I-like"/>
    <property type="match status" value="1"/>
</dbReference>
<evidence type="ECO:0000313" key="5">
    <source>
        <dbReference type="Proteomes" id="UP000002258"/>
    </source>
</evidence>
<keyword evidence="2" id="KW-0472">Membrane</keyword>
<gene>
    <name evidence="4" type="ORF">PICST_33238</name>
</gene>
<dbReference type="OrthoDB" id="276515at2759"/>
<dbReference type="KEGG" id="pic:PICST_33238"/>
<dbReference type="GO" id="GO:0000175">
    <property type="term" value="F:3'-5'-RNA exonuclease activity"/>
    <property type="evidence" value="ECO:0007669"/>
    <property type="project" value="TreeGrafter"/>
</dbReference>
<evidence type="ECO:0000256" key="1">
    <source>
        <dbReference type="SAM" id="MobiDB-lite"/>
    </source>
</evidence>
<dbReference type="EMBL" id="CP000501">
    <property type="protein sequence ID" value="ABN68202.2"/>
    <property type="molecule type" value="Genomic_DNA"/>
</dbReference>
<dbReference type="Pfam" id="PF03372">
    <property type="entry name" value="Exo_endo_phos"/>
    <property type="match status" value="1"/>
</dbReference>
<dbReference type="InterPro" id="IPR050410">
    <property type="entry name" value="CCR4/nocturin_mRNA_transcr"/>
</dbReference>
<dbReference type="HOGENOM" id="CLU_030508_0_0_1"/>
<dbReference type="InterPro" id="IPR005135">
    <property type="entry name" value="Endo/exonuclease/phosphatase"/>
</dbReference>
<feature type="region of interest" description="Disordered" evidence="1">
    <location>
        <begin position="1"/>
        <end position="35"/>
    </location>
</feature>
<keyword evidence="2" id="KW-1133">Transmembrane helix</keyword>
<sequence>MSTSAEEGTHLSESTPLLTSGSGSEETRTNPRSSGRSSRFRLLIIPTLIIIVLVYATNWYITSHSSVNQALPFLGKPLKLRVYTNNIRLDNRYPVKGEQPWSKRKKQVINSIDFNTALGHANVVCLQEVLHNQLVDILEGLNKNAEQIWTYYGVGRNDGLEAGEYAPILYKNSDWILLDNQTFWLSETPWKPSKGWDAALERIVTMVTLESRINPLIKVNVFNTHFDHRGVLARKKSAELIVDKMENFNDNPSFLCGDFNTQPKDQPYHVLSDAGFKDSRKLVDYDYSYGHSTTFTGFNKEKEDSSIIDYIWSPYFSQGNFGNDTSPVKDYEDEVANEMNNYYNLEHHLVYDIVIKQFGILHNYFKGFYFSDHRPVVASYEITRTHLL</sequence>
<feature type="transmembrane region" description="Helical" evidence="2">
    <location>
        <begin position="42"/>
        <end position="61"/>
    </location>
</feature>
<dbReference type="InterPro" id="IPR036691">
    <property type="entry name" value="Endo/exonu/phosph_ase_sf"/>
</dbReference>
<reference evidence="4 5" key="1">
    <citation type="journal article" date="2007" name="Nat. Biotechnol.">
        <title>Genome sequence of the lignocellulose-bioconverting and xylose-fermenting yeast Pichia stipitis.</title>
        <authorList>
            <person name="Jeffries T.W."/>
            <person name="Grigoriev I.V."/>
            <person name="Grimwood J."/>
            <person name="Laplaza J.M."/>
            <person name="Aerts A."/>
            <person name="Salamov A."/>
            <person name="Schmutz J."/>
            <person name="Lindquist E."/>
            <person name="Dehal P."/>
            <person name="Shapiro H."/>
            <person name="Jin Y.S."/>
            <person name="Passoth V."/>
            <person name="Richardson P.M."/>
        </authorList>
    </citation>
    <scope>NUCLEOTIDE SEQUENCE [LARGE SCALE GENOMIC DNA]</scope>
    <source>
        <strain evidence="5">ATCC 58785 / CBS 6054 / NBRC 10063 / NRRL Y-11545</strain>
    </source>
</reference>
<keyword evidence="5" id="KW-1185">Reference proteome</keyword>
<dbReference type="eggNOG" id="ENOG502QSS6">
    <property type="taxonomic scope" value="Eukaryota"/>
</dbReference>
<dbReference type="RefSeq" id="XP_001386231.2">
    <property type="nucleotide sequence ID" value="XM_001386194.1"/>
</dbReference>
<dbReference type="PANTHER" id="PTHR12121:SF36">
    <property type="entry name" value="ENDONUCLEASE_EXONUCLEASE_PHOSPHATASE DOMAIN-CONTAINING PROTEIN"/>
    <property type="match status" value="1"/>
</dbReference>
<feature type="compositionally biased region" description="Polar residues" evidence="1">
    <location>
        <begin position="1"/>
        <end position="24"/>
    </location>
</feature>
<protein>
    <recommendedName>
        <fullName evidence="3">Endonuclease/exonuclease/phosphatase domain-containing protein</fullName>
    </recommendedName>
</protein>